<accession>M5UGA6</accession>
<dbReference type="EMBL" id="ANOH01000232">
    <property type="protein sequence ID" value="EMI55043.1"/>
    <property type="molecule type" value="Genomic_DNA"/>
</dbReference>
<protein>
    <submittedName>
        <fullName evidence="1">Uncharacterized protein</fullName>
    </submittedName>
</protein>
<comment type="caution">
    <text evidence="1">The sequence shown here is derived from an EMBL/GenBank/DDBJ whole genome shotgun (WGS) entry which is preliminary data.</text>
</comment>
<gene>
    <name evidence="1" type="ORF">RSSM_03511</name>
</gene>
<sequence length="108" mass="12087">MTTKTISTTPSVIGARSVIGRTSGLGGLRGTLAELRSVLDAVGGNVGPDLGMEARLMECQIVKRWTMFWRFRMRPHGASKLRFRLSKLGKRFGRARESPKILRFSRRP</sequence>
<reference evidence="1 2" key="1">
    <citation type="journal article" date="2013" name="Mar. Genomics">
        <title>Expression of sulfatases in Rhodopirellula baltica and the diversity of sulfatases in the genus Rhodopirellula.</title>
        <authorList>
            <person name="Wegner C.E."/>
            <person name="Richter-Heitmann T."/>
            <person name="Klindworth A."/>
            <person name="Klockow C."/>
            <person name="Richter M."/>
            <person name="Achstetter T."/>
            <person name="Glockner F.O."/>
            <person name="Harder J."/>
        </authorList>
    </citation>
    <scope>NUCLEOTIDE SEQUENCE [LARGE SCALE GENOMIC DNA]</scope>
    <source>
        <strain evidence="1 2">SM41</strain>
    </source>
</reference>
<name>M5UGA6_9BACT</name>
<proteinExistence type="predicted"/>
<evidence type="ECO:0000313" key="1">
    <source>
        <dbReference type="EMBL" id="EMI55043.1"/>
    </source>
</evidence>
<organism evidence="1 2">
    <name type="scientific">Rhodopirellula sallentina SM41</name>
    <dbReference type="NCBI Taxonomy" id="1263870"/>
    <lineage>
        <taxon>Bacteria</taxon>
        <taxon>Pseudomonadati</taxon>
        <taxon>Planctomycetota</taxon>
        <taxon>Planctomycetia</taxon>
        <taxon>Pirellulales</taxon>
        <taxon>Pirellulaceae</taxon>
        <taxon>Rhodopirellula</taxon>
    </lineage>
</organism>
<dbReference type="AlphaFoldDB" id="M5UGA6"/>
<keyword evidence="2" id="KW-1185">Reference proteome</keyword>
<dbReference type="Proteomes" id="UP000011885">
    <property type="component" value="Unassembled WGS sequence"/>
</dbReference>
<evidence type="ECO:0000313" key="2">
    <source>
        <dbReference type="Proteomes" id="UP000011885"/>
    </source>
</evidence>